<name>A0A370GB95_GLULI</name>
<proteinExistence type="predicted"/>
<feature type="domain" description="Methyltransferase type 11" evidence="1">
    <location>
        <begin position="45"/>
        <end position="140"/>
    </location>
</feature>
<evidence type="ECO:0000313" key="2">
    <source>
        <dbReference type="EMBL" id="MBB2184915.1"/>
    </source>
</evidence>
<keyword evidence="4" id="KW-1185">Reference proteome</keyword>
<dbReference type="PANTHER" id="PTHR43591">
    <property type="entry name" value="METHYLTRANSFERASE"/>
    <property type="match status" value="1"/>
</dbReference>
<keyword evidence="3" id="KW-0489">Methyltransferase</keyword>
<dbReference type="GO" id="GO:0032259">
    <property type="term" value="P:methylation"/>
    <property type="evidence" value="ECO:0007669"/>
    <property type="project" value="UniProtKB-KW"/>
</dbReference>
<dbReference type="OrthoDB" id="9787738at2"/>
<dbReference type="RefSeq" id="WP_114725113.1">
    <property type="nucleotide sequence ID" value="NZ_BJMI01000015.1"/>
</dbReference>
<dbReference type="InterPro" id="IPR029063">
    <property type="entry name" value="SAM-dependent_MTases_sf"/>
</dbReference>
<evidence type="ECO:0000313" key="5">
    <source>
        <dbReference type="Proteomes" id="UP000562982"/>
    </source>
</evidence>
<dbReference type="Pfam" id="PF08241">
    <property type="entry name" value="Methyltransf_11"/>
    <property type="match status" value="1"/>
</dbReference>
<keyword evidence="3" id="KW-0808">Transferase</keyword>
<dbReference type="EMBL" id="QQAW01000001">
    <property type="protein sequence ID" value="RDI40339.1"/>
    <property type="molecule type" value="Genomic_DNA"/>
</dbReference>
<gene>
    <name evidence="3" type="ORF">C7453_101132</name>
    <name evidence="2" type="ORF">HLH32_00660</name>
</gene>
<dbReference type="GO" id="GO:0008757">
    <property type="term" value="F:S-adenosylmethionine-dependent methyltransferase activity"/>
    <property type="evidence" value="ECO:0007669"/>
    <property type="project" value="InterPro"/>
</dbReference>
<comment type="caution">
    <text evidence="3">The sequence shown here is derived from an EMBL/GenBank/DDBJ whole genome shotgun (WGS) entry which is preliminary data.</text>
</comment>
<protein>
    <submittedName>
        <fullName evidence="2">Methyltransferase domain-containing protein</fullName>
    </submittedName>
    <submittedName>
        <fullName evidence="3">Methyltransferase family protein</fullName>
    </submittedName>
</protein>
<reference evidence="3 4" key="1">
    <citation type="submission" date="2018-07" db="EMBL/GenBank/DDBJ databases">
        <title>Genomic Encyclopedia of Type Strains, Phase IV (KMG-IV): sequencing the most valuable type-strain genomes for metagenomic binning, comparative biology and taxonomic classification.</title>
        <authorList>
            <person name="Goeker M."/>
        </authorList>
    </citation>
    <scope>NUCLEOTIDE SEQUENCE [LARGE SCALE GENOMIC DNA]</scope>
    <source>
        <strain evidence="3 4">DSM 5603</strain>
    </source>
</reference>
<evidence type="ECO:0000259" key="1">
    <source>
        <dbReference type="Pfam" id="PF08241"/>
    </source>
</evidence>
<dbReference type="SUPFAM" id="SSF53335">
    <property type="entry name" value="S-adenosyl-L-methionine-dependent methyltransferases"/>
    <property type="match status" value="1"/>
</dbReference>
<organism evidence="3 4">
    <name type="scientific">Gluconacetobacter liquefaciens</name>
    <name type="common">Acetobacter liquefaciens</name>
    <dbReference type="NCBI Taxonomy" id="89584"/>
    <lineage>
        <taxon>Bacteria</taxon>
        <taxon>Pseudomonadati</taxon>
        <taxon>Pseudomonadota</taxon>
        <taxon>Alphaproteobacteria</taxon>
        <taxon>Acetobacterales</taxon>
        <taxon>Acetobacteraceae</taxon>
        <taxon>Gluconacetobacter</taxon>
    </lineage>
</organism>
<dbReference type="InterPro" id="IPR013216">
    <property type="entry name" value="Methyltransf_11"/>
</dbReference>
<evidence type="ECO:0000313" key="4">
    <source>
        <dbReference type="Proteomes" id="UP000254958"/>
    </source>
</evidence>
<evidence type="ECO:0000313" key="3">
    <source>
        <dbReference type="EMBL" id="RDI40339.1"/>
    </source>
</evidence>
<dbReference type="CDD" id="cd02440">
    <property type="entry name" value="AdoMet_MTases"/>
    <property type="match status" value="1"/>
</dbReference>
<sequence>MTQPYAAQHYGIRAPDYVASAVHAEGADLEAMERLVAGKGLRRVLDLGCGGGHVSYRLAPHVAEVVACDVTRQMLDAVREEAGRRGLTNITTVHAPAEHLPFEDGWFDAVFCRFTTHHWSDAAAGLREARRVLAPSGCALFIDVTAPASALGDSWLQTLELLRDVSHVRDYAVAEWMSLLGGAGFAVTELGTHRLRMEFASWVARTQTPAERVVAIRSLQQVAPEEVIRLFGVEEDGSFTLDVARFLAVPA</sequence>
<dbReference type="EMBL" id="JABEQI010000001">
    <property type="protein sequence ID" value="MBB2184915.1"/>
    <property type="molecule type" value="Genomic_DNA"/>
</dbReference>
<dbReference type="AlphaFoldDB" id="A0A370GB95"/>
<dbReference type="Gene3D" id="3.40.50.150">
    <property type="entry name" value="Vaccinia Virus protein VP39"/>
    <property type="match status" value="1"/>
</dbReference>
<dbReference type="Proteomes" id="UP000562982">
    <property type="component" value="Unassembled WGS sequence"/>
</dbReference>
<accession>A0A370GB95</accession>
<dbReference type="Proteomes" id="UP000254958">
    <property type="component" value="Unassembled WGS sequence"/>
</dbReference>
<reference evidence="2 5" key="2">
    <citation type="submission" date="2020-04" db="EMBL/GenBank/DDBJ databases">
        <title>Description of novel Gluconacetobacter.</title>
        <authorList>
            <person name="Sombolestani A."/>
        </authorList>
    </citation>
    <scope>NUCLEOTIDE SEQUENCE [LARGE SCALE GENOMIC DNA]</scope>
    <source>
        <strain evidence="2 5">LMG 1382</strain>
    </source>
</reference>